<sequence>MTRKIYDCKTFYKNAFDLQLTGATDKPDASATNGNVHIENGIPDKLIQQRDTTKRYLRYRYLVALLEFFLFFEINTYRLNTSISIVTMVNQTAVNSLRQSNMSSESCHINISESVGFSAVEAPKAGNDLLAQIMTDLKS</sequence>
<comment type="caution">
    <text evidence="1">The sequence shown here is derived from an EMBL/GenBank/DDBJ whole genome shotgun (WGS) entry which is preliminary data.</text>
</comment>
<dbReference type="AlphaFoldDB" id="A0A8X6QWT1"/>
<accession>A0A8X6QWT1</accession>
<protein>
    <submittedName>
        <fullName evidence="1">Uncharacterized protein</fullName>
    </submittedName>
</protein>
<evidence type="ECO:0000313" key="1">
    <source>
        <dbReference type="EMBL" id="GFU48955.1"/>
    </source>
</evidence>
<dbReference type="EMBL" id="BMAW01037539">
    <property type="protein sequence ID" value="GFU48955.1"/>
    <property type="molecule type" value="Genomic_DNA"/>
</dbReference>
<evidence type="ECO:0000313" key="2">
    <source>
        <dbReference type="Proteomes" id="UP000887013"/>
    </source>
</evidence>
<dbReference type="Proteomes" id="UP000887013">
    <property type="component" value="Unassembled WGS sequence"/>
</dbReference>
<reference evidence="1" key="1">
    <citation type="submission" date="2020-08" db="EMBL/GenBank/DDBJ databases">
        <title>Multicomponent nature underlies the extraordinary mechanical properties of spider dragline silk.</title>
        <authorList>
            <person name="Kono N."/>
            <person name="Nakamura H."/>
            <person name="Mori M."/>
            <person name="Yoshida Y."/>
            <person name="Ohtoshi R."/>
            <person name="Malay A.D."/>
            <person name="Moran D.A.P."/>
            <person name="Tomita M."/>
            <person name="Numata K."/>
            <person name="Arakawa K."/>
        </authorList>
    </citation>
    <scope>NUCLEOTIDE SEQUENCE</scope>
</reference>
<proteinExistence type="predicted"/>
<gene>
    <name evidence="1" type="ORF">NPIL_618641</name>
</gene>
<name>A0A8X6QWT1_NEPPI</name>
<organism evidence="1 2">
    <name type="scientific">Nephila pilipes</name>
    <name type="common">Giant wood spider</name>
    <name type="synonym">Nephila maculata</name>
    <dbReference type="NCBI Taxonomy" id="299642"/>
    <lineage>
        <taxon>Eukaryota</taxon>
        <taxon>Metazoa</taxon>
        <taxon>Ecdysozoa</taxon>
        <taxon>Arthropoda</taxon>
        <taxon>Chelicerata</taxon>
        <taxon>Arachnida</taxon>
        <taxon>Araneae</taxon>
        <taxon>Araneomorphae</taxon>
        <taxon>Entelegynae</taxon>
        <taxon>Araneoidea</taxon>
        <taxon>Nephilidae</taxon>
        <taxon>Nephila</taxon>
    </lineage>
</organism>
<keyword evidence="2" id="KW-1185">Reference proteome</keyword>